<keyword evidence="3" id="KW-1185">Reference proteome</keyword>
<dbReference type="RefSeq" id="WP_073317229.1">
    <property type="nucleotide sequence ID" value="NZ_FQYP01000006.1"/>
</dbReference>
<evidence type="ECO:0000313" key="2">
    <source>
        <dbReference type="EMBL" id="SHJ21379.1"/>
    </source>
</evidence>
<evidence type="ECO:0000256" key="1">
    <source>
        <dbReference type="SAM" id="SignalP"/>
    </source>
</evidence>
<sequence>MKTNILLTFVAFLCLGTSLTFAQEAEEEEVLVTDQDKFITLSQINAITPQASSSVANGTNAVFIQQIGTDNVVLANIAAESSDIKIFQQGNENSVAIEETAREIEKQITQLGNNNSVVDFSFNPDTATNLELVQDGNNLIFERFGTNELSKNLKFRMTGDARTIVIRSF</sequence>
<evidence type="ECO:0008006" key="4">
    <source>
        <dbReference type="Google" id="ProtNLM"/>
    </source>
</evidence>
<feature type="signal peptide" evidence="1">
    <location>
        <begin position="1"/>
        <end position="22"/>
    </location>
</feature>
<name>A0A1M6HGY3_9FLAO</name>
<dbReference type="Proteomes" id="UP000184432">
    <property type="component" value="Unassembled WGS sequence"/>
</dbReference>
<gene>
    <name evidence="2" type="ORF">SAMN04488508_106275</name>
</gene>
<dbReference type="EMBL" id="FQYP01000006">
    <property type="protein sequence ID" value="SHJ21379.1"/>
    <property type="molecule type" value="Genomic_DNA"/>
</dbReference>
<dbReference type="AlphaFoldDB" id="A0A1M6HGY3"/>
<dbReference type="STRING" id="570521.SAMN04488508_106275"/>
<reference evidence="3" key="1">
    <citation type="submission" date="2016-11" db="EMBL/GenBank/DDBJ databases">
        <authorList>
            <person name="Varghese N."/>
            <person name="Submissions S."/>
        </authorList>
    </citation>
    <scope>NUCLEOTIDE SEQUENCE [LARGE SCALE GENOMIC DNA]</scope>
    <source>
        <strain evidence="3">DSM 22623</strain>
    </source>
</reference>
<protein>
    <recommendedName>
        <fullName evidence="4">Curlin associated repeat-containing protein</fullName>
    </recommendedName>
</protein>
<dbReference type="OrthoDB" id="1441793at2"/>
<accession>A0A1M6HGY3</accession>
<organism evidence="2 3">
    <name type="scientific">Aquimarina spongiae</name>
    <dbReference type="NCBI Taxonomy" id="570521"/>
    <lineage>
        <taxon>Bacteria</taxon>
        <taxon>Pseudomonadati</taxon>
        <taxon>Bacteroidota</taxon>
        <taxon>Flavobacteriia</taxon>
        <taxon>Flavobacteriales</taxon>
        <taxon>Flavobacteriaceae</taxon>
        <taxon>Aquimarina</taxon>
    </lineage>
</organism>
<evidence type="ECO:0000313" key="3">
    <source>
        <dbReference type="Proteomes" id="UP000184432"/>
    </source>
</evidence>
<keyword evidence="1" id="KW-0732">Signal</keyword>
<feature type="chain" id="PRO_5012477682" description="Curlin associated repeat-containing protein" evidence="1">
    <location>
        <begin position="23"/>
        <end position="169"/>
    </location>
</feature>
<proteinExistence type="predicted"/>